<feature type="compositionally biased region" description="Polar residues" evidence="1">
    <location>
        <begin position="802"/>
        <end position="816"/>
    </location>
</feature>
<feature type="compositionally biased region" description="Basic residues" evidence="1">
    <location>
        <begin position="1215"/>
        <end position="1232"/>
    </location>
</feature>
<dbReference type="EMBL" id="JAGRRH010000007">
    <property type="protein sequence ID" value="KAG7366996.1"/>
    <property type="molecule type" value="Genomic_DNA"/>
</dbReference>
<sequence>MMRKRKALSSVDGNILSKPPMRRLDSDGEFSLESWEERALADSKTPKISNVGGSASQQPATKKRIAHRRPPLPTRPNHGGLGSSILNHKRNAQSNVPTRGGISSRWSPKRTPSDHATRVVDRMTPRFQRNSAMPLKIWVEETTQPVLHLSPTSRNGRVANDSIIFQHQTKASTLTLDDSHCDPSEEVACQTVSFALANGFVPRPASSVTDLSPTYGDVQINSKVILFQEAAGAGTEERESDDDMNCESSDEDLLFNSSDSSLDVQDASREIRPGSAEQVLNNQDHLKASVDDQNAMNNLSSTTEVQQLLQRTPYNDNSRTENRDAVRQLVNGESRTLPYEDSELVGATIGTTRMENLEEDTDTDLTDLTSLSSNDGNSSTISCEHIEEDGDEPRLSEETEISTDGDEKVGNTPVPKTPRRRTFFKDTSAALSCESSVDAQTSNPFEEESIEAWSIDGYTDSPILLEIEGKKYVHPPLPAGWRIKISKTHNRPIYIHPDIGRTFHCPVDLPRDVVYVRRKDGKLERRPKIHTGTDNCDPRAGRAPDTPPSVTQQSPESSATSPSLDSHQSERSISNSESTTKLIRGALKHSAMCVKRSSLNLQRAKKMMKSAREMPSTMSDVVRLYETERMHEQFPIIGRHTGFKDGDECDISCSESVSSDIERDRRDDTRYKSGSCRLESYALSPVLETSLPTDWIVEDLVPRRAIEARVSRIARFSEDKIPASKKKRPWTQFSPETSNESRDPLQPHDSHCFTGAEVKVPPVARNSLQGEYIDGWFTPNASTDSGRESYEEVATLRHSAKTPRSGQNALKSPQTNTKRDRAMLGNRKAPLKIENENGPTLNENLGSNFSPSCHSGIVLEHERGPSPKSRLQNNLSPSMTQKAPGNTIEAAERGKRLLPFFDIFEQHLAEEDGEQFHSVQTKDKSLRSSSNIENIQSDLEDNLPDWKSPNCSEIKGSSPERGSTTSENDFESSPQNNIQKLGPRNEAEVVSKTVITLTKTKGSAEKGCNETRSALSNQSAHSINDPSQHGKFKRSVGEVHITAAQQISMEEKLLEEMKLSSSKVDNVQHKQDVCLEGSPASEFEFHSGGDQSTDLSSDDFPGPELQNSPVEESGEIIEFKKIIHTIQKEDTKSPEKTNQEHDPGSEKNVSSTFDDDGIEGPGADLCEGMSPIQTYNKRRRMNWRVLNPTYPRCSLQRLDDIVKSHLRKKSDSTAVKKKSKAAKKASGKRREGKLKNATSSTRSDYHSGHSF</sequence>
<comment type="caution">
    <text evidence="2">The sequence shown here is derived from an EMBL/GenBank/DDBJ whole genome shotgun (WGS) entry which is preliminary data.</text>
</comment>
<dbReference type="OrthoDB" id="49677at2759"/>
<feature type="compositionally biased region" description="Basic and acidic residues" evidence="1">
    <location>
        <begin position="1117"/>
        <end position="1145"/>
    </location>
</feature>
<feature type="region of interest" description="Disordered" evidence="1">
    <location>
        <begin position="724"/>
        <end position="746"/>
    </location>
</feature>
<accession>A0A9K3LTU5</accession>
<feature type="compositionally biased region" description="Basic and acidic residues" evidence="1">
    <location>
        <begin position="35"/>
        <end position="45"/>
    </location>
</feature>
<dbReference type="Proteomes" id="UP000693970">
    <property type="component" value="Unassembled WGS sequence"/>
</dbReference>
<name>A0A9K3LTU5_9STRA</name>
<feature type="compositionally biased region" description="Polar residues" evidence="1">
    <location>
        <begin position="548"/>
        <end position="579"/>
    </location>
</feature>
<dbReference type="AlphaFoldDB" id="A0A9K3LTU5"/>
<evidence type="ECO:0000256" key="1">
    <source>
        <dbReference type="SAM" id="MobiDB-lite"/>
    </source>
</evidence>
<proteinExistence type="predicted"/>
<feature type="region of interest" description="Disordered" evidence="1">
    <location>
        <begin position="797"/>
        <end position="820"/>
    </location>
</feature>
<feature type="compositionally biased region" description="Low complexity" evidence="1">
    <location>
        <begin position="254"/>
        <end position="263"/>
    </location>
</feature>
<feature type="region of interest" description="Disordered" evidence="1">
    <location>
        <begin position="1080"/>
        <end position="1170"/>
    </location>
</feature>
<feature type="region of interest" description="Disordered" evidence="1">
    <location>
        <begin position="1000"/>
        <end position="1034"/>
    </location>
</feature>
<feature type="compositionally biased region" description="Polar residues" evidence="1">
    <location>
        <begin position="960"/>
        <end position="979"/>
    </location>
</feature>
<feature type="region of interest" description="Disordered" evidence="1">
    <location>
        <begin position="937"/>
        <end position="987"/>
    </location>
</feature>
<keyword evidence="3" id="KW-1185">Reference proteome</keyword>
<feature type="compositionally biased region" description="Polar residues" evidence="1">
    <location>
        <begin position="46"/>
        <end position="60"/>
    </location>
</feature>
<feature type="compositionally biased region" description="Basic residues" evidence="1">
    <location>
        <begin position="61"/>
        <end position="70"/>
    </location>
</feature>
<gene>
    <name evidence="2" type="ORF">IV203_029666</name>
</gene>
<reference evidence="2" key="1">
    <citation type="journal article" date="2021" name="Sci. Rep.">
        <title>Diploid genomic architecture of Nitzschia inconspicua, an elite biomass production diatom.</title>
        <authorList>
            <person name="Oliver A."/>
            <person name="Podell S."/>
            <person name="Pinowska A."/>
            <person name="Traller J.C."/>
            <person name="Smith S.R."/>
            <person name="McClure R."/>
            <person name="Beliaev A."/>
            <person name="Bohutskyi P."/>
            <person name="Hill E.A."/>
            <person name="Rabines A."/>
            <person name="Zheng H."/>
            <person name="Allen L.Z."/>
            <person name="Kuo A."/>
            <person name="Grigoriev I.V."/>
            <person name="Allen A.E."/>
            <person name="Hazlebeck D."/>
            <person name="Allen E.E."/>
        </authorList>
    </citation>
    <scope>NUCLEOTIDE SEQUENCE</scope>
    <source>
        <strain evidence="2">Hildebrandi</strain>
    </source>
</reference>
<feature type="compositionally biased region" description="Polar residues" evidence="1">
    <location>
        <begin position="869"/>
        <end position="884"/>
    </location>
</feature>
<feature type="region of interest" description="Disordered" evidence="1">
    <location>
        <begin position="860"/>
        <end position="887"/>
    </location>
</feature>
<evidence type="ECO:0000313" key="3">
    <source>
        <dbReference type="Proteomes" id="UP000693970"/>
    </source>
</evidence>
<protein>
    <submittedName>
        <fullName evidence="2">Uncharacterized protein</fullName>
    </submittedName>
</protein>
<feature type="compositionally biased region" description="Low complexity" evidence="1">
    <location>
        <begin position="366"/>
        <end position="375"/>
    </location>
</feature>
<feature type="region of interest" description="Disordered" evidence="1">
    <location>
        <begin position="1205"/>
        <end position="1251"/>
    </location>
</feature>
<organism evidence="2 3">
    <name type="scientific">Nitzschia inconspicua</name>
    <dbReference type="NCBI Taxonomy" id="303405"/>
    <lineage>
        <taxon>Eukaryota</taxon>
        <taxon>Sar</taxon>
        <taxon>Stramenopiles</taxon>
        <taxon>Ochrophyta</taxon>
        <taxon>Bacillariophyta</taxon>
        <taxon>Bacillariophyceae</taxon>
        <taxon>Bacillariophycidae</taxon>
        <taxon>Bacillariales</taxon>
        <taxon>Bacillariaceae</taxon>
        <taxon>Nitzschia</taxon>
    </lineage>
</organism>
<feature type="region of interest" description="Disordered" evidence="1">
    <location>
        <begin position="231"/>
        <end position="268"/>
    </location>
</feature>
<evidence type="ECO:0000313" key="2">
    <source>
        <dbReference type="EMBL" id="KAG7366996.1"/>
    </source>
</evidence>
<feature type="region of interest" description="Disordered" evidence="1">
    <location>
        <begin position="524"/>
        <end position="579"/>
    </location>
</feature>
<feature type="region of interest" description="Disordered" evidence="1">
    <location>
        <begin position="1"/>
        <end position="118"/>
    </location>
</feature>
<feature type="compositionally biased region" description="Acidic residues" evidence="1">
    <location>
        <begin position="238"/>
        <end position="253"/>
    </location>
</feature>
<reference evidence="2" key="2">
    <citation type="submission" date="2021-04" db="EMBL/GenBank/DDBJ databases">
        <authorList>
            <person name="Podell S."/>
        </authorList>
    </citation>
    <scope>NUCLEOTIDE SEQUENCE</scope>
    <source>
        <strain evidence="2">Hildebrandi</strain>
    </source>
</reference>
<feature type="compositionally biased region" description="Polar residues" evidence="1">
    <location>
        <begin position="1010"/>
        <end position="1027"/>
    </location>
</feature>
<feature type="region of interest" description="Disordered" evidence="1">
    <location>
        <begin position="365"/>
        <end position="420"/>
    </location>
</feature>